<organism evidence="5 6">
    <name type="scientific">Billgrantia montanilacus</name>
    <dbReference type="NCBI Taxonomy" id="2282305"/>
    <lineage>
        <taxon>Bacteria</taxon>
        <taxon>Pseudomonadati</taxon>
        <taxon>Pseudomonadota</taxon>
        <taxon>Gammaproteobacteria</taxon>
        <taxon>Oceanospirillales</taxon>
        <taxon>Halomonadaceae</taxon>
        <taxon>Billgrantia</taxon>
    </lineage>
</organism>
<dbReference type="GO" id="GO:0003824">
    <property type="term" value="F:catalytic activity"/>
    <property type="evidence" value="ECO:0007669"/>
    <property type="project" value="UniProtKB-ARBA"/>
</dbReference>
<accession>A0A368TXK6</accession>
<dbReference type="Pfam" id="PF04830">
    <property type="entry name" value="DUF637"/>
    <property type="match status" value="1"/>
</dbReference>
<keyword evidence="6" id="KW-1185">Reference proteome</keyword>
<evidence type="ECO:0000313" key="6">
    <source>
        <dbReference type="Proteomes" id="UP000252405"/>
    </source>
</evidence>
<evidence type="ECO:0000313" key="5">
    <source>
        <dbReference type="EMBL" id="RCV88967.1"/>
    </source>
</evidence>
<evidence type="ECO:0000256" key="2">
    <source>
        <dbReference type="SAM" id="MobiDB-lite"/>
    </source>
</evidence>
<name>A0A368TXK6_9GAMM</name>
<evidence type="ECO:0000256" key="1">
    <source>
        <dbReference type="SAM" id="Coils"/>
    </source>
</evidence>
<protein>
    <submittedName>
        <fullName evidence="5">Uncharacterized protein</fullName>
    </submittedName>
</protein>
<feature type="coiled-coil region" evidence="1">
    <location>
        <begin position="472"/>
        <end position="500"/>
    </location>
</feature>
<dbReference type="InterPro" id="IPR006915">
    <property type="entry name" value="DUF637_hemagglutn_put"/>
</dbReference>
<dbReference type="OrthoDB" id="2664633at2"/>
<feature type="region of interest" description="Disordered" evidence="2">
    <location>
        <begin position="31"/>
        <end position="54"/>
    </location>
</feature>
<dbReference type="Pfam" id="PF13332">
    <property type="entry name" value="Fil_haemagg_2"/>
    <property type="match status" value="1"/>
</dbReference>
<dbReference type="InterPro" id="IPR025157">
    <property type="entry name" value="Hemagglutinin_rpt"/>
</dbReference>
<keyword evidence="1" id="KW-0175">Coiled coil</keyword>
<sequence length="840" mass="89064">MQAGDNASLLAGGDIELLTAQQHDYSLYEKKSSGGLLGGSRTQRDEVSKTRSIGSEVTSGGDLLIASGLDQTYRAARLEADGDIELQSGGSIRFETASDVHTESHERSKSSFAWQSSSGEGFTRETLRQSELVAQGDLIIQAADGIHIDVEKIDRRSVSRTIDAMVAANPDLAWLQEMEQRGDVDWQQVKAFHDSWDYSQSGLGAGAALAVAIVAAAWAGPAASGLLGLAEAGVAASMVSAGAGSLAGTGAVSLVNNRGDLGTALGDTFSSDSLRGAATAALSAGMTSRVDNVWGGLTNTSTNTTSGLDLRSLGGIGRFAGHRVTHGIANAGLQTAINGGSFERNLDAALQGAVHHVASGVLFNAVGDFSHNRFANGSPEKIALHALAGGLTAEAMGGDFRTGAMAAGANEALVEYLDNKLGSDPQTRNYLLTTASQLVGIVAAELVNGDVYQAAEIAAQATRYNYLAHPEAKRLQELNRQLEEENLTEAQRQALEEERLAIHTLSQSRDLALEEACGQGGSAQACSYERALLQVAMSSWQDVTLGREDRDTVFAEYIHTARQHAEHQQQRMERIGAEALSEMVVDSVNAPIIMGQLAGQALLGDEESQALLREMGQEIKAFAANLPHSIPESITGSIREQLAQADALELAGQQDEADRLRVRVALENQSLLMGTDVLAASLPRLARNVVTSRSGMAGGGDFSGSRVQDGGGAPEKNLTTPTRPAWDNTVSGVDGDFGYLPTLRQGYVREVYDLQQSVDAFRATGADLEDVARYAYSARSELKVKYREYTPPEVLETINARNLQRYGDEVGPTFDYLVDKGKTSDQIIESATRAGGGDLF</sequence>
<dbReference type="AlphaFoldDB" id="A0A368TXK6"/>
<evidence type="ECO:0000259" key="3">
    <source>
        <dbReference type="Pfam" id="PF04830"/>
    </source>
</evidence>
<proteinExistence type="predicted"/>
<feature type="domain" description="DUF6862" evidence="4">
    <location>
        <begin position="471"/>
        <end position="540"/>
    </location>
</feature>
<feature type="domain" description="DUF637" evidence="3">
    <location>
        <begin position="238"/>
        <end position="407"/>
    </location>
</feature>
<feature type="region of interest" description="Disordered" evidence="2">
    <location>
        <begin position="697"/>
        <end position="725"/>
    </location>
</feature>
<dbReference type="InterPro" id="IPR049271">
    <property type="entry name" value="DUF6862"/>
</dbReference>
<dbReference type="Proteomes" id="UP000252405">
    <property type="component" value="Unassembled WGS sequence"/>
</dbReference>
<reference evidence="5 6" key="1">
    <citation type="submission" date="2018-07" db="EMBL/GenBank/DDBJ databases">
        <title>Halomonas montanilacus sp. nov., isolated from Lake Pengyan on Tibetan Plateau.</title>
        <authorList>
            <person name="Lu H."/>
            <person name="Xing P."/>
            <person name="Wu Q."/>
        </authorList>
    </citation>
    <scope>NUCLEOTIDE SEQUENCE [LARGE SCALE GENOMIC DNA]</scope>
    <source>
        <strain evidence="5 6">PYC7W</strain>
    </source>
</reference>
<gene>
    <name evidence="5" type="ORF">DU505_12795</name>
</gene>
<evidence type="ECO:0000259" key="4">
    <source>
        <dbReference type="Pfam" id="PF21726"/>
    </source>
</evidence>
<comment type="caution">
    <text evidence="5">The sequence shown here is derived from an EMBL/GenBank/DDBJ whole genome shotgun (WGS) entry which is preliminary data.</text>
</comment>
<dbReference type="Pfam" id="PF21726">
    <property type="entry name" value="DUF6862"/>
    <property type="match status" value="1"/>
</dbReference>
<dbReference type="EMBL" id="QPII01000008">
    <property type="protein sequence ID" value="RCV88967.1"/>
    <property type="molecule type" value="Genomic_DNA"/>
</dbReference>